<evidence type="ECO:0000313" key="3">
    <source>
        <dbReference type="Proteomes" id="UP000075682"/>
    </source>
</evidence>
<reference evidence="4" key="3">
    <citation type="journal article" date="2019" name="Int. J. Syst. Evol. Microbiol.">
        <title>The Global Catalogue of Microorganisms (GCM) 10K type strain sequencing project: providing services to taxonomists for standard genome sequencing and annotation.</title>
        <authorList>
            <consortium name="The Broad Institute Genomics Platform"/>
            <consortium name="The Broad Institute Genome Sequencing Center for Infectious Disease"/>
            <person name="Wu L."/>
            <person name="Ma J."/>
        </authorList>
    </citation>
    <scope>NUCLEOTIDE SEQUENCE [LARGE SCALE GENOMIC DNA]</scope>
    <source>
        <strain evidence="4">NBRC 3250</strain>
    </source>
</reference>
<reference evidence="1" key="4">
    <citation type="submission" date="2023-01" db="EMBL/GenBank/DDBJ databases">
        <title>Draft genome sequence of Gluconobacter albidus strain NBRC 3250.</title>
        <authorList>
            <person name="Sun Q."/>
            <person name="Mori K."/>
        </authorList>
    </citation>
    <scope>NUCLEOTIDE SEQUENCE</scope>
    <source>
        <strain evidence="1">NBRC 3250</strain>
    </source>
</reference>
<comment type="caution">
    <text evidence="2">The sequence shown here is derived from an EMBL/GenBank/DDBJ whole genome shotgun (WGS) entry which is preliminary data.</text>
</comment>
<dbReference type="Proteomes" id="UP001156672">
    <property type="component" value="Unassembled WGS sequence"/>
</dbReference>
<organism evidence="2 3">
    <name type="scientific">Gluconobacter albidus</name>
    <dbReference type="NCBI Taxonomy" id="318683"/>
    <lineage>
        <taxon>Bacteria</taxon>
        <taxon>Pseudomonadati</taxon>
        <taxon>Pseudomonadota</taxon>
        <taxon>Alphaproteobacteria</taxon>
        <taxon>Acetobacterales</taxon>
        <taxon>Acetobacteraceae</taxon>
        <taxon>Gluconobacter</taxon>
    </lineage>
</organism>
<dbReference type="EMBL" id="LHZN01000126">
    <property type="protein sequence ID" value="KXV38237.1"/>
    <property type="molecule type" value="Genomic_DNA"/>
</dbReference>
<name>A0AAW3QXN4_9PROT</name>
<dbReference type="AlphaFoldDB" id="A0AAW3QXN4"/>
<proteinExistence type="predicted"/>
<protein>
    <submittedName>
        <fullName evidence="2">Uncharacterized protein</fullName>
    </submittedName>
</protein>
<evidence type="ECO:0000313" key="1">
    <source>
        <dbReference type="EMBL" id="GLQ68938.1"/>
    </source>
</evidence>
<keyword evidence="4" id="KW-1185">Reference proteome</keyword>
<reference evidence="1" key="1">
    <citation type="journal article" date="2014" name="Int. J. Syst. Evol. Microbiol.">
        <title>Complete genome of a new Firmicutes species belonging to the dominant human colonic microbiota ('Ruminococcus bicirculans') reveals two chromosomes and a selective capacity to utilize plant glucans.</title>
        <authorList>
            <consortium name="NISC Comparative Sequencing Program"/>
            <person name="Wegmann U."/>
            <person name="Louis P."/>
            <person name="Goesmann A."/>
            <person name="Henrissat B."/>
            <person name="Duncan S.H."/>
            <person name="Flint H.J."/>
        </authorList>
    </citation>
    <scope>NUCLEOTIDE SEQUENCE</scope>
    <source>
        <strain evidence="1">NBRC 3250</strain>
    </source>
</reference>
<evidence type="ECO:0000313" key="4">
    <source>
        <dbReference type="Proteomes" id="UP001156672"/>
    </source>
</evidence>
<gene>
    <name evidence="2" type="ORF">AD941_06855</name>
    <name evidence="1" type="ORF">GCM10007866_13890</name>
</gene>
<reference evidence="2 3" key="2">
    <citation type="submission" date="2015-06" db="EMBL/GenBank/DDBJ databases">
        <title>Improved classification and identification of acetic acid bacteria using matrix-assisted laser desorption/ionization time-of-flight mass spectrometry; Gluconobacter nephelii and Gluconobacter uchimurae are later heterotypic synonyms of Gluconobacter japonicus and Gluconobacter oxydans, respectively.</title>
        <authorList>
            <person name="Li L."/>
            <person name="Cleenwerck I."/>
            <person name="De Vuyst L."/>
            <person name="Vandamme P."/>
        </authorList>
    </citation>
    <scope>NUCLEOTIDE SEQUENCE [LARGE SCALE GENOMIC DNA]</scope>
    <source>
        <strain evidence="2 3">LMG 1356</strain>
    </source>
</reference>
<dbReference type="EMBL" id="BSNW01000013">
    <property type="protein sequence ID" value="GLQ68938.1"/>
    <property type="molecule type" value="Genomic_DNA"/>
</dbReference>
<accession>A0AAW3QXN4</accession>
<sequence length="93" mass="9954">MARRERPGKHARSIMSDVRWTTLSLAARSVWLGLADVGDVVPAVRAPGKSGLTIEDFARYLAADVAAVGPAVRELVQCEVMAPIGAGFRLTSY</sequence>
<evidence type="ECO:0000313" key="2">
    <source>
        <dbReference type="EMBL" id="KXV38237.1"/>
    </source>
</evidence>
<dbReference type="Proteomes" id="UP000075682">
    <property type="component" value="Unassembled WGS sequence"/>
</dbReference>